<keyword evidence="2" id="KW-1185">Reference proteome</keyword>
<comment type="caution">
    <text evidence="1">The sequence shown here is derived from an EMBL/GenBank/DDBJ whole genome shotgun (WGS) entry which is preliminary data.</text>
</comment>
<sequence>MLLYHNHIVVRLWGLRDWAQSTHRFSICERDRAGCRVLNATVQGAVFLIPPFRVIQTELNKLYLAGSKLFAGGFGRFKILVLISACSRHEDMVQSRGNARLSSFFTYLTKMMDSMLAHCTGASCATSSPDSGVTQPRKGKDEIYLCVVYRFSSIPTAGNDIYLRDSQLYVRLRERQQRDNDLELGLESLKVSSMDLRLCGLQVWCWLVSTVSWLVVVERQLDLSSVAARLSGSPVCFSSFPTKPVTCEVHPYPFQVRESRRLPILRLVRSRTTAELGLHHQQYNLYFLFTSGLWLVRGRRSRVKLVIRLTGLNGGDRYSWIRKWQIGEIGEVVEIQQAKREQFQTLQQGNLSVLEYQMRLWGFVGREIEPRAPTGWFYLLFLAMVDCASELVEIENSGVHVVCVCAASSTTPTVVTSPVRYPRFCVSQALSAQGLFRYLCTVKVRESRKIPVLHLVQSRIAAELGLHHQQCNLYFLFTLGPVEPGAALLYSVVTPQPLAYSLAPAGKSVRGHPVVL</sequence>
<gene>
    <name evidence="1" type="ORF">Taro_048029</name>
</gene>
<proteinExistence type="predicted"/>
<dbReference type="EMBL" id="NMUH01006362">
    <property type="protein sequence ID" value="MQM15092.1"/>
    <property type="molecule type" value="Genomic_DNA"/>
</dbReference>
<protein>
    <submittedName>
        <fullName evidence="1">Uncharacterized protein</fullName>
    </submittedName>
</protein>
<organism evidence="1 2">
    <name type="scientific">Colocasia esculenta</name>
    <name type="common">Wild taro</name>
    <name type="synonym">Arum esculentum</name>
    <dbReference type="NCBI Taxonomy" id="4460"/>
    <lineage>
        <taxon>Eukaryota</taxon>
        <taxon>Viridiplantae</taxon>
        <taxon>Streptophyta</taxon>
        <taxon>Embryophyta</taxon>
        <taxon>Tracheophyta</taxon>
        <taxon>Spermatophyta</taxon>
        <taxon>Magnoliopsida</taxon>
        <taxon>Liliopsida</taxon>
        <taxon>Araceae</taxon>
        <taxon>Aroideae</taxon>
        <taxon>Colocasieae</taxon>
        <taxon>Colocasia</taxon>
    </lineage>
</organism>
<name>A0A843WX15_COLES</name>
<evidence type="ECO:0000313" key="2">
    <source>
        <dbReference type="Proteomes" id="UP000652761"/>
    </source>
</evidence>
<dbReference type="Proteomes" id="UP000652761">
    <property type="component" value="Unassembled WGS sequence"/>
</dbReference>
<accession>A0A843WX15</accession>
<dbReference type="AlphaFoldDB" id="A0A843WX15"/>
<evidence type="ECO:0000313" key="1">
    <source>
        <dbReference type="EMBL" id="MQM15092.1"/>
    </source>
</evidence>
<reference evidence="1" key="1">
    <citation type="submission" date="2017-07" db="EMBL/GenBank/DDBJ databases">
        <title>Taro Niue Genome Assembly and Annotation.</title>
        <authorList>
            <person name="Atibalentja N."/>
            <person name="Keating K."/>
            <person name="Fields C.J."/>
        </authorList>
    </citation>
    <scope>NUCLEOTIDE SEQUENCE</scope>
    <source>
        <strain evidence="1">Niue_2</strain>
        <tissue evidence="1">Leaf</tissue>
    </source>
</reference>